<dbReference type="EMBL" id="JACXVP010000010">
    <property type="protein sequence ID" value="KAG5581876.1"/>
    <property type="molecule type" value="Genomic_DNA"/>
</dbReference>
<reference evidence="3 4" key="1">
    <citation type="submission" date="2020-09" db="EMBL/GenBank/DDBJ databases">
        <title>De no assembly of potato wild relative species, Solanum commersonii.</title>
        <authorList>
            <person name="Cho K."/>
        </authorList>
    </citation>
    <scope>NUCLEOTIDE SEQUENCE [LARGE SCALE GENOMIC DNA]</scope>
    <source>
        <strain evidence="3">LZ3.2</strain>
        <tissue evidence="3">Leaf</tissue>
    </source>
</reference>
<gene>
    <name evidence="3" type="ORF">H5410_052503</name>
</gene>
<evidence type="ECO:0000313" key="4">
    <source>
        <dbReference type="Proteomes" id="UP000824120"/>
    </source>
</evidence>
<organism evidence="3 4">
    <name type="scientific">Solanum commersonii</name>
    <name type="common">Commerson's wild potato</name>
    <name type="synonym">Commerson's nightshade</name>
    <dbReference type="NCBI Taxonomy" id="4109"/>
    <lineage>
        <taxon>Eukaryota</taxon>
        <taxon>Viridiplantae</taxon>
        <taxon>Streptophyta</taxon>
        <taxon>Embryophyta</taxon>
        <taxon>Tracheophyta</taxon>
        <taxon>Spermatophyta</taxon>
        <taxon>Magnoliopsida</taxon>
        <taxon>eudicotyledons</taxon>
        <taxon>Gunneridae</taxon>
        <taxon>Pentapetalae</taxon>
        <taxon>asterids</taxon>
        <taxon>lamiids</taxon>
        <taxon>Solanales</taxon>
        <taxon>Solanaceae</taxon>
        <taxon>Solanoideae</taxon>
        <taxon>Solaneae</taxon>
        <taxon>Solanum</taxon>
    </lineage>
</organism>
<evidence type="ECO:0000256" key="1">
    <source>
        <dbReference type="SAM" id="MobiDB-lite"/>
    </source>
</evidence>
<sequence>MQLRRKRVVLLKRRNKLQEKEKKSEAKKIGNQPNQKGLNRKGKMVEPPSDSYPYFLLDFGAHLRRKCSGVWRLLLCLLRGAAVAESLAGAVAVAGCSCASRSCCLPRLAVVVEAAGASGGVVCCFWLLASSSSLLLVAHWSCCPAVSFA</sequence>
<dbReference type="AlphaFoldDB" id="A0A9J5X3K3"/>
<evidence type="ECO:0000313" key="3">
    <source>
        <dbReference type="EMBL" id="KAG5581876.1"/>
    </source>
</evidence>
<keyword evidence="2" id="KW-1133">Transmembrane helix</keyword>
<feature type="compositionally biased region" description="Basic and acidic residues" evidence="1">
    <location>
        <begin position="17"/>
        <end position="28"/>
    </location>
</feature>
<accession>A0A9J5X3K3</accession>
<proteinExistence type="predicted"/>
<evidence type="ECO:0000256" key="2">
    <source>
        <dbReference type="SAM" id="Phobius"/>
    </source>
</evidence>
<name>A0A9J5X3K3_SOLCO</name>
<keyword evidence="4" id="KW-1185">Reference proteome</keyword>
<dbReference type="Proteomes" id="UP000824120">
    <property type="component" value="Chromosome 10"/>
</dbReference>
<protein>
    <submittedName>
        <fullName evidence="3">Uncharacterized protein</fullName>
    </submittedName>
</protein>
<keyword evidence="2" id="KW-0472">Membrane</keyword>
<feature type="transmembrane region" description="Helical" evidence="2">
    <location>
        <begin position="108"/>
        <end position="129"/>
    </location>
</feature>
<feature type="region of interest" description="Disordered" evidence="1">
    <location>
        <begin position="17"/>
        <end position="45"/>
    </location>
</feature>
<keyword evidence="2" id="KW-0812">Transmembrane</keyword>
<comment type="caution">
    <text evidence="3">The sequence shown here is derived from an EMBL/GenBank/DDBJ whole genome shotgun (WGS) entry which is preliminary data.</text>
</comment>